<reference evidence="2" key="1">
    <citation type="journal article" date="2019" name="Environ. Microbiol.">
        <title>Fungal ecological strategies reflected in gene transcription - a case study of two litter decomposers.</title>
        <authorList>
            <person name="Barbi F."/>
            <person name="Kohler A."/>
            <person name="Barry K."/>
            <person name="Baskaran P."/>
            <person name="Daum C."/>
            <person name="Fauchery L."/>
            <person name="Ihrmark K."/>
            <person name="Kuo A."/>
            <person name="LaButti K."/>
            <person name="Lipzen A."/>
            <person name="Morin E."/>
            <person name="Grigoriev I.V."/>
            <person name="Henrissat B."/>
            <person name="Lindahl B."/>
            <person name="Martin F."/>
        </authorList>
    </citation>
    <scope>NUCLEOTIDE SEQUENCE</scope>
    <source>
        <strain evidence="2">JB14</strain>
    </source>
</reference>
<sequence length="144" mass="16600">MLFLQSGIRISRSTSQGMNRFVLRFATRNLSHRSTAPFLVGFLRSGSPSSESAETTSRKENARVNSSDNINNLNEKDTVRDQELEDLQKESRDLDTKLQAAQEEVDHFREIINVKREIKAKQEKLHEQKGLIMYLKRNAYAEKS</sequence>
<evidence type="ECO:0000256" key="1">
    <source>
        <dbReference type="SAM" id="MobiDB-lite"/>
    </source>
</evidence>
<evidence type="ECO:0000313" key="3">
    <source>
        <dbReference type="Proteomes" id="UP000799118"/>
    </source>
</evidence>
<dbReference type="EMBL" id="ML769622">
    <property type="protein sequence ID" value="KAE9391500.1"/>
    <property type="molecule type" value="Genomic_DNA"/>
</dbReference>
<protein>
    <submittedName>
        <fullName evidence="2">Uncharacterized protein</fullName>
    </submittedName>
</protein>
<organism evidence="2 3">
    <name type="scientific">Gymnopus androsaceus JB14</name>
    <dbReference type="NCBI Taxonomy" id="1447944"/>
    <lineage>
        <taxon>Eukaryota</taxon>
        <taxon>Fungi</taxon>
        <taxon>Dikarya</taxon>
        <taxon>Basidiomycota</taxon>
        <taxon>Agaricomycotina</taxon>
        <taxon>Agaricomycetes</taxon>
        <taxon>Agaricomycetidae</taxon>
        <taxon>Agaricales</taxon>
        <taxon>Marasmiineae</taxon>
        <taxon>Omphalotaceae</taxon>
        <taxon>Gymnopus</taxon>
    </lineage>
</organism>
<proteinExistence type="predicted"/>
<feature type="compositionally biased region" description="Polar residues" evidence="1">
    <location>
        <begin position="46"/>
        <end position="55"/>
    </location>
</feature>
<feature type="region of interest" description="Disordered" evidence="1">
    <location>
        <begin position="41"/>
        <end position="80"/>
    </location>
</feature>
<feature type="compositionally biased region" description="Polar residues" evidence="1">
    <location>
        <begin position="63"/>
        <end position="73"/>
    </location>
</feature>
<dbReference type="AlphaFoldDB" id="A0A6A4H1F4"/>
<accession>A0A6A4H1F4</accession>
<gene>
    <name evidence="2" type="ORF">BT96DRAFT_308534</name>
</gene>
<evidence type="ECO:0000313" key="2">
    <source>
        <dbReference type="EMBL" id="KAE9391500.1"/>
    </source>
</evidence>
<name>A0A6A4H1F4_9AGAR</name>
<dbReference type="Proteomes" id="UP000799118">
    <property type="component" value="Unassembled WGS sequence"/>
</dbReference>
<keyword evidence="3" id="KW-1185">Reference proteome</keyword>